<comment type="caution">
    <text evidence="2">The sequence shown here is derived from an EMBL/GenBank/DDBJ whole genome shotgun (WGS) entry which is preliminary data.</text>
</comment>
<feature type="compositionally biased region" description="Polar residues" evidence="1">
    <location>
        <begin position="1"/>
        <end position="10"/>
    </location>
</feature>
<evidence type="ECO:0000313" key="2">
    <source>
        <dbReference type="EMBL" id="GAA2212860.1"/>
    </source>
</evidence>
<organism evidence="2 3">
    <name type="scientific">Nonomuraea monospora</name>
    <dbReference type="NCBI Taxonomy" id="568818"/>
    <lineage>
        <taxon>Bacteria</taxon>
        <taxon>Bacillati</taxon>
        <taxon>Actinomycetota</taxon>
        <taxon>Actinomycetes</taxon>
        <taxon>Streptosporangiales</taxon>
        <taxon>Streptosporangiaceae</taxon>
        <taxon>Nonomuraea</taxon>
    </lineage>
</organism>
<name>A0ABP5PME6_9ACTN</name>
<sequence>MEWHSRTGTLSGRWCAARAMSGESDRHRRERPSGRWPITHLVERAGQPQGTGMNQAVPSGQINKTRDQALSPFTVRAFPRAGEA</sequence>
<keyword evidence="3" id="KW-1185">Reference proteome</keyword>
<proteinExistence type="predicted"/>
<evidence type="ECO:0000256" key="1">
    <source>
        <dbReference type="SAM" id="MobiDB-lite"/>
    </source>
</evidence>
<feature type="compositionally biased region" description="Basic and acidic residues" evidence="1">
    <location>
        <begin position="23"/>
        <end position="33"/>
    </location>
</feature>
<protein>
    <submittedName>
        <fullName evidence="2">Uncharacterized protein</fullName>
    </submittedName>
</protein>
<feature type="region of interest" description="Disordered" evidence="1">
    <location>
        <begin position="1"/>
        <end position="69"/>
    </location>
</feature>
<accession>A0ABP5PME6</accession>
<dbReference type="EMBL" id="BAAAQX010000029">
    <property type="protein sequence ID" value="GAA2212860.1"/>
    <property type="molecule type" value="Genomic_DNA"/>
</dbReference>
<evidence type="ECO:0000313" key="3">
    <source>
        <dbReference type="Proteomes" id="UP001499843"/>
    </source>
</evidence>
<gene>
    <name evidence="2" type="ORF">GCM10009850_083220</name>
</gene>
<reference evidence="3" key="1">
    <citation type="journal article" date="2019" name="Int. J. Syst. Evol. Microbiol.">
        <title>The Global Catalogue of Microorganisms (GCM) 10K type strain sequencing project: providing services to taxonomists for standard genome sequencing and annotation.</title>
        <authorList>
            <consortium name="The Broad Institute Genomics Platform"/>
            <consortium name="The Broad Institute Genome Sequencing Center for Infectious Disease"/>
            <person name="Wu L."/>
            <person name="Ma J."/>
        </authorList>
    </citation>
    <scope>NUCLEOTIDE SEQUENCE [LARGE SCALE GENOMIC DNA]</scope>
    <source>
        <strain evidence="3">JCM 16114</strain>
    </source>
</reference>
<dbReference type="Proteomes" id="UP001499843">
    <property type="component" value="Unassembled WGS sequence"/>
</dbReference>
<feature type="compositionally biased region" description="Polar residues" evidence="1">
    <location>
        <begin position="48"/>
        <end position="63"/>
    </location>
</feature>